<dbReference type="EMBL" id="JAFNEN010000354">
    <property type="protein sequence ID" value="KAG8184919.1"/>
    <property type="molecule type" value="Genomic_DNA"/>
</dbReference>
<gene>
    <name evidence="1" type="ORF">JTE90_017773</name>
</gene>
<evidence type="ECO:0000313" key="2">
    <source>
        <dbReference type="Proteomes" id="UP000827092"/>
    </source>
</evidence>
<keyword evidence="2" id="KW-1185">Reference proteome</keyword>
<dbReference type="Proteomes" id="UP000827092">
    <property type="component" value="Unassembled WGS sequence"/>
</dbReference>
<reference evidence="1 2" key="1">
    <citation type="journal article" date="2022" name="Nat. Ecol. Evol.">
        <title>A masculinizing supergene underlies an exaggerated male reproductive morph in a spider.</title>
        <authorList>
            <person name="Hendrickx F."/>
            <person name="De Corte Z."/>
            <person name="Sonet G."/>
            <person name="Van Belleghem S.M."/>
            <person name="Kostlbacher S."/>
            <person name="Vangestel C."/>
        </authorList>
    </citation>
    <scope>NUCLEOTIDE SEQUENCE [LARGE SCALE GENOMIC DNA]</scope>
    <source>
        <strain evidence="1">W744_W776</strain>
    </source>
</reference>
<organism evidence="1 2">
    <name type="scientific">Oedothorax gibbosus</name>
    <dbReference type="NCBI Taxonomy" id="931172"/>
    <lineage>
        <taxon>Eukaryota</taxon>
        <taxon>Metazoa</taxon>
        <taxon>Ecdysozoa</taxon>
        <taxon>Arthropoda</taxon>
        <taxon>Chelicerata</taxon>
        <taxon>Arachnida</taxon>
        <taxon>Araneae</taxon>
        <taxon>Araneomorphae</taxon>
        <taxon>Entelegynae</taxon>
        <taxon>Araneoidea</taxon>
        <taxon>Linyphiidae</taxon>
        <taxon>Erigoninae</taxon>
        <taxon>Oedothorax</taxon>
    </lineage>
</organism>
<dbReference type="AlphaFoldDB" id="A0AAV6UL77"/>
<accession>A0AAV6UL77</accession>
<sequence>MRKSNSTLHLFPPLGSLLSPHPPWFQTVSGVSGGGLGYYNAQENGGILVPVTGNELQGMFTETYTMGVMLG</sequence>
<protein>
    <submittedName>
        <fullName evidence="1">Uncharacterized protein</fullName>
    </submittedName>
</protein>
<comment type="caution">
    <text evidence="1">The sequence shown here is derived from an EMBL/GenBank/DDBJ whole genome shotgun (WGS) entry which is preliminary data.</text>
</comment>
<name>A0AAV6UL77_9ARAC</name>
<evidence type="ECO:0000313" key="1">
    <source>
        <dbReference type="EMBL" id="KAG8184919.1"/>
    </source>
</evidence>
<proteinExistence type="predicted"/>